<comment type="caution">
    <text evidence="1">The sequence shown here is derived from an EMBL/GenBank/DDBJ whole genome shotgun (WGS) entry which is preliminary data.</text>
</comment>
<sequence length="197" mass="22747">MSFGWSVGDVLQAAKIAWDVYKCIADGTQNAKADFAQFKAEFELMRATIEELQEAEKDVPVSKRVALGRSYQQTIIECTEFVKKHQRLANNIHSGGSKEPLQWHKVSDRVKTLFHQVSWPIERKEAERLRRALERNVQLANLMATSTVIDMQKQNRQENRQENLEILRAIKYIQDHSVLIPELLLTDSGQYPPKPFI</sequence>
<accession>A0AAN5YXA1</accession>
<dbReference type="AlphaFoldDB" id="A0AAN5YXA1"/>
<dbReference type="PANTHER" id="PTHR38886:SF1">
    <property type="entry name" value="NACHT-NTPASE AND P-LOOP NTPASES N-TERMINAL DOMAIN-CONTAINING PROTEIN"/>
    <property type="match status" value="1"/>
</dbReference>
<evidence type="ECO:0000313" key="1">
    <source>
        <dbReference type="EMBL" id="KAF4207400.1"/>
    </source>
</evidence>
<evidence type="ECO:0008006" key="3">
    <source>
        <dbReference type="Google" id="ProtNLM"/>
    </source>
</evidence>
<dbReference type="EMBL" id="JAAAPU010000019">
    <property type="protein sequence ID" value="KAF4207400.1"/>
    <property type="molecule type" value="Genomic_DNA"/>
</dbReference>
<organism evidence="1 2">
    <name type="scientific">Aspergillus lentulus</name>
    <dbReference type="NCBI Taxonomy" id="293939"/>
    <lineage>
        <taxon>Eukaryota</taxon>
        <taxon>Fungi</taxon>
        <taxon>Dikarya</taxon>
        <taxon>Ascomycota</taxon>
        <taxon>Pezizomycotina</taxon>
        <taxon>Eurotiomycetes</taxon>
        <taxon>Eurotiomycetidae</taxon>
        <taxon>Eurotiales</taxon>
        <taxon>Aspergillaceae</taxon>
        <taxon>Aspergillus</taxon>
        <taxon>Aspergillus subgen. Fumigati</taxon>
    </lineage>
</organism>
<evidence type="ECO:0000313" key="2">
    <source>
        <dbReference type="Proteomes" id="UP000649114"/>
    </source>
</evidence>
<reference evidence="1" key="1">
    <citation type="journal article" date="2020" name="bioRxiv">
        <title>Genomic and phenotypic heterogeneity of clinical isolates of the human pathogens Aspergillus fumigatus, Aspergillus lentulus and Aspergillus fumigatiaffinis.</title>
        <authorList>
            <person name="dos Santos R.A.C."/>
            <person name="Steenwyk J.L."/>
            <person name="Rivero-Menendez O."/>
            <person name="Mead M.E."/>
            <person name="Silva L.P."/>
            <person name="Bastos R.W."/>
            <person name="Alastruey-Izquierdo A."/>
            <person name="Goldman G.H."/>
            <person name="Rokas A."/>
        </authorList>
    </citation>
    <scope>NUCLEOTIDE SEQUENCE</scope>
    <source>
        <strain evidence="1">CNM-CM8927</strain>
    </source>
</reference>
<reference evidence="1" key="2">
    <citation type="submission" date="2020-04" db="EMBL/GenBank/DDBJ databases">
        <authorList>
            <person name="Santos R.A.C."/>
            <person name="Steenwyk J.L."/>
            <person name="Rivero-Menendez O."/>
            <person name="Mead M.E."/>
            <person name="Silva L.P."/>
            <person name="Bastos R.W."/>
            <person name="Alastruey-Izquierdo A."/>
            <person name="Goldman G.H."/>
            <person name="Rokas A."/>
        </authorList>
    </citation>
    <scope>NUCLEOTIDE SEQUENCE</scope>
    <source>
        <strain evidence="1">CNM-CM8927</strain>
    </source>
</reference>
<protein>
    <recommendedName>
        <fullName evidence="3">Fungal N-terminal domain-containing protein</fullName>
    </recommendedName>
</protein>
<name>A0AAN5YXA1_ASPLE</name>
<dbReference type="Proteomes" id="UP000649114">
    <property type="component" value="Unassembled WGS sequence"/>
</dbReference>
<proteinExistence type="predicted"/>
<dbReference type="PANTHER" id="PTHR38886">
    <property type="entry name" value="SESA DOMAIN-CONTAINING PROTEIN"/>
    <property type="match status" value="1"/>
</dbReference>
<gene>
    <name evidence="1" type="ORF">CNMCM8927_003143</name>
</gene>